<reference evidence="7 8" key="1">
    <citation type="submission" date="2020-08" db="EMBL/GenBank/DDBJ databases">
        <title>Genomic Encyclopedia of Type Strains, Phase IV (KMG-IV): sequencing the most valuable type-strain genomes for metagenomic binning, comparative biology and taxonomic classification.</title>
        <authorList>
            <person name="Goeker M."/>
        </authorList>
    </citation>
    <scope>NUCLEOTIDE SEQUENCE [LARGE SCALE GENOMIC DNA]</scope>
    <source>
        <strain evidence="7 8">DSM 24661</strain>
    </source>
</reference>
<dbReference type="PANTHER" id="PTHR30086:SF20">
    <property type="entry name" value="ARGININE EXPORTER PROTEIN ARGO-RELATED"/>
    <property type="match status" value="1"/>
</dbReference>
<feature type="transmembrane region" description="Helical" evidence="6">
    <location>
        <begin position="112"/>
        <end position="135"/>
    </location>
</feature>
<feature type="transmembrane region" description="Helical" evidence="6">
    <location>
        <begin position="6"/>
        <end position="26"/>
    </location>
</feature>
<dbReference type="PANTHER" id="PTHR30086">
    <property type="entry name" value="ARGININE EXPORTER PROTEIN ARGO"/>
    <property type="match status" value="1"/>
</dbReference>
<keyword evidence="3 6" id="KW-0812">Transmembrane</keyword>
<evidence type="ECO:0000313" key="7">
    <source>
        <dbReference type="EMBL" id="MBB5336245.1"/>
    </source>
</evidence>
<keyword evidence="4 6" id="KW-1133">Transmembrane helix</keyword>
<evidence type="ECO:0000256" key="4">
    <source>
        <dbReference type="ARBA" id="ARBA00022989"/>
    </source>
</evidence>
<keyword evidence="2" id="KW-1003">Cell membrane</keyword>
<evidence type="ECO:0000256" key="3">
    <source>
        <dbReference type="ARBA" id="ARBA00022692"/>
    </source>
</evidence>
<dbReference type="GO" id="GO:0005886">
    <property type="term" value="C:plasma membrane"/>
    <property type="evidence" value="ECO:0007669"/>
    <property type="project" value="UniProtKB-SubCell"/>
</dbReference>
<gene>
    <name evidence="7" type="ORF">HNR32_001393</name>
</gene>
<protein>
    <submittedName>
        <fullName evidence="7">Threonine/homoserine/homoserine lactone efflux protein</fullName>
    </submittedName>
</protein>
<feature type="transmembrane region" description="Helical" evidence="6">
    <location>
        <begin position="71"/>
        <end position="92"/>
    </location>
</feature>
<evidence type="ECO:0000256" key="1">
    <source>
        <dbReference type="ARBA" id="ARBA00004651"/>
    </source>
</evidence>
<dbReference type="Pfam" id="PF01810">
    <property type="entry name" value="LysE"/>
    <property type="match status" value="1"/>
</dbReference>
<organism evidence="7 8">
    <name type="scientific">Pectinatus brassicae</name>
    <dbReference type="NCBI Taxonomy" id="862415"/>
    <lineage>
        <taxon>Bacteria</taxon>
        <taxon>Bacillati</taxon>
        <taxon>Bacillota</taxon>
        <taxon>Negativicutes</taxon>
        <taxon>Selenomonadales</taxon>
        <taxon>Selenomonadaceae</taxon>
        <taxon>Pectinatus</taxon>
    </lineage>
</organism>
<comment type="subcellular location">
    <subcellularLocation>
        <location evidence="1">Cell membrane</location>
        <topology evidence="1">Multi-pass membrane protein</topology>
    </subcellularLocation>
</comment>
<feature type="transmembrane region" description="Helical" evidence="6">
    <location>
        <begin position="38"/>
        <end position="59"/>
    </location>
</feature>
<dbReference type="AlphaFoldDB" id="A0A840UUW3"/>
<dbReference type="EMBL" id="JACHFH010000015">
    <property type="protein sequence ID" value="MBB5336245.1"/>
    <property type="molecule type" value="Genomic_DNA"/>
</dbReference>
<keyword evidence="8" id="KW-1185">Reference proteome</keyword>
<evidence type="ECO:0000256" key="5">
    <source>
        <dbReference type="ARBA" id="ARBA00023136"/>
    </source>
</evidence>
<comment type="caution">
    <text evidence="7">The sequence shown here is derived from an EMBL/GenBank/DDBJ whole genome shotgun (WGS) entry which is preliminary data.</text>
</comment>
<accession>A0A840UUW3</accession>
<keyword evidence="5 6" id="KW-0472">Membrane</keyword>
<name>A0A840UUW3_9FIRM</name>
<evidence type="ECO:0000256" key="6">
    <source>
        <dbReference type="SAM" id="Phobius"/>
    </source>
</evidence>
<feature type="transmembrane region" description="Helical" evidence="6">
    <location>
        <begin position="179"/>
        <end position="199"/>
    </location>
</feature>
<proteinExistence type="predicted"/>
<evidence type="ECO:0000313" key="8">
    <source>
        <dbReference type="Proteomes" id="UP000559117"/>
    </source>
</evidence>
<dbReference type="GO" id="GO:0015171">
    <property type="term" value="F:amino acid transmembrane transporter activity"/>
    <property type="evidence" value="ECO:0007669"/>
    <property type="project" value="TreeGrafter"/>
</dbReference>
<dbReference type="InterPro" id="IPR001123">
    <property type="entry name" value="LeuE-type"/>
</dbReference>
<dbReference type="RefSeq" id="WP_183861026.1">
    <property type="nucleotide sequence ID" value="NZ_JACHFH010000015.1"/>
</dbReference>
<sequence length="203" mass="22274">MIFLFKGLILGLAVAAPIGPIGVLCIRRTIANGRTSGIISGLGTATADMFYGCIAAFGVNTISDFLLHIHSYLQIIGGIYLIYLGYHIFISLPAEKSSKARSTNRLEDYTSALILTLTNPMTIVSFSAIFMGLGVGNTTGKYMSARFLVIGVFLGSILWWIILSELVNKFKNRFDQRKLNWINKVSGIIICTFGMYSIISQIK</sequence>
<evidence type="ECO:0000256" key="2">
    <source>
        <dbReference type="ARBA" id="ARBA00022475"/>
    </source>
</evidence>
<dbReference type="Proteomes" id="UP000559117">
    <property type="component" value="Unassembled WGS sequence"/>
</dbReference>
<feature type="transmembrane region" description="Helical" evidence="6">
    <location>
        <begin position="147"/>
        <end position="167"/>
    </location>
</feature>